<keyword evidence="4" id="KW-0676">Redox-active center</keyword>
<organism evidence="6 7">
    <name type="scientific">Fodinibius halophilus</name>
    <dbReference type="NCBI Taxonomy" id="1736908"/>
    <lineage>
        <taxon>Bacteria</taxon>
        <taxon>Pseudomonadati</taxon>
        <taxon>Balneolota</taxon>
        <taxon>Balneolia</taxon>
        <taxon>Balneolales</taxon>
        <taxon>Balneolaceae</taxon>
        <taxon>Fodinibius</taxon>
    </lineage>
</organism>
<evidence type="ECO:0000313" key="7">
    <source>
        <dbReference type="Proteomes" id="UP000479132"/>
    </source>
</evidence>
<evidence type="ECO:0000256" key="2">
    <source>
        <dbReference type="ARBA" id="ARBA00022748"/>
    </source>
</evidence>
<evidence type="ECO:0000313" key="6">
    <source>
        <dbReference type="EMBL" id="NGP88385.1"/>
    </source>
</evidence>
<dbReference type="GO" id="GO:0030313">
    <property type="term" value="C:cell envelope"/>
    <property type="evidence" value="ECO:0007669"/>
    <property type="project" value="UniProtKB-SubCell"/>
</dbReference>
<dbReference type="GO" id="GO:0017004">
    <property type="term" value="P:cytochrome complex assembly"/>
    <property type="evidence" value="ECO:0007669"/>
    <property type="project" value="UniProtKB-KW"/>
</dbReference>
<dbReference type="PROSITE" id="PS51257">
    <property type="entry name" value="PROKAR_LIPOPROTEIN"/>
    <property type="match status" value="1"/>
</dbReference>
<dbReference type="EMBL" id="JAALLS010000009">
    <property type="protein sequence ID" value="NGP88385.1"/>
    <property type="molecule type" value="Genomic_DNA"/>
</dbReference>
<dbReference type="Pfam" id="PF00578">
    <property type="entry name" value="AhpC-TSA"/>
    <property type="match status" value="1"/>
</dbReference>
<evidence type="ECO:0000259" key="5">
    <source>
        <dbReference type="PROSITE" id="PS51352"/>
    </source>
</evidence>
<proteinExistence type="predicted"/>
<evidence type="ECO:0000256" key="1">
    <source>
        <dbReference type="ARBA" id="ARBA00004196"/>
    </source>
</evidence>
<accession>A0A6M1T554</accession>
<comment type="caution">
    <text evidence="6">The sequence shown here is derived from an EMBL/GenBank/DDBJ whole genome shotgun (WGS) entry which is preliminary data.</text>
</comment>
<comment type="subcellular location">
    <subcellularLocation>
        <location evidence="1">Cell envelope</location>
    </subcellularLocation>
</comment>
<dbReference type="InterPro" id="IPR000866">
    <property type="entry name" value="AhpC/TSA"/>
</dbReference>
<name>A0A6M1T554_9BACT</name>
<dbReference type="Proteomes" id="UP000479132">
    <property type="component" value="Unassembled WGS sequence"/>
</dbReference>
<dbReference type="InterPro" id="IPR013766">
    <property type="entry name" value="Thioredoxin_domain"/>
</dbReference>
<dbReference type="PANTHER" id="PTHR42852:SF6">
    <property type="entry name" value="THIOL:DISULFIDE INTERCHANGE PROTEIN DSBE"/>
    <property type="match status" value="1"/>
</dbReference>
<dbReference type="AlphaFoldDB" id="A0A6M1T554"/>
<feature type="domain" description="Thioredoxin" evidence="5">
    <location>
        <begin position="338"/>
        <end position="478"/>
    </location>
</feature>
<dbReference type="CDD" id="cd02966">
    <property type="entry name" value="TlpA_like_family"/>
    <property type="match status" value="1"/>
</dbReference>
<dbReference type="PANTHER" id="PTHR42852">
    <property type="entry name" value="THIOL:DISULFIDE INTERCHANGE PROTEIN DSBE"/>
    <property type="match status" value="1"/>
</dbReference>
<reference evidence="6 7" key="1">
    <citation type="submission" date="2020-02" db="EMBL/GenBank/DDBJ databases">
        <title>Aliifodinibius halophilus 2W32, complete genome.</title>
        <authorList>
            <person name="Li Y."/>
            <person name="Wu S."/>
        </authorList>
    </citation>
    <scope>NUCLEOTIDE SEQUENCE [LARGE SCALE GENOMIC DNA]</scope>
    <source>
        <strain evidence="6 7">2W32</strain>
    </source>
</reference>
<gene>
    <name evidence="6" type="ORF">G3569_08450</name>
</gene>
<dbReference type="InterPro" id="IPR050553">
    <property type="entry name" value="Thioredoxin_ResA/DsbE_sf"/>
</dbReference>
<evidence type="ECO:0000256" key="4">
    <source>
        <dbReference type="ARBA" id="ARBA00023284"/>
    </source>
</evidence>
<dbReference type="RefSeq" id="WP_165268051.1">
    <property type="nucleotide sequence ID" value="NZ_JAALLS010000009.1"/>
</dbReference>
<dbReference type="PROSITE" id="PS51352">
    <property type="entry name" value="THIOREDOXIN_2"/>
    <property type="match status" value="1"/>
</dbReference>
<protein>
    <submittedName>
        <fullName evidence="6">TlpA family protein disulfide reductase</fullName>
    </submittedName>
</protein>
<dbReference type="InterPro" id="IPR036249">
    <property type="entry name" value="Thioredoxin-like_sf"/>
</dbReference>
<keyword evidence="3" id="KW-1015">Disulfide bond</keyword>
<evidence type="ECO:0000256" key="3">
    <source>
        <dbReference type="ARBA" id="ARBA00023157"/>
    </source>
</evidence>
<dbReference type="Gene3D" id="3.40.30.10">
    <property type="entry name" value="Glutaredoxin"/>
    <property type="match status" value="1"/>
</dbReference>
<dbReference type="SUPFAM" id="SSF52833">
    <property type="entry name" value="Thioredoxin-like"/>
    <property type="match status" value="1"/>
</dbReference>
<keyword evidence="7" id="KW-1185">Reference proteome</keyword>
<sequence>MDKRYLLQLIFVTLLILTACDSPKKANISGTIDYVGSADIYISKQPVHYKYAPKKHFPVNVTEEGSFTLSLPIDSTQLVKFNINEQTYPVVVQPGQSLTLDITFSEFPDSVTVRGYPKPWDQKYMSYRTEVRPIQQKIETIIPDFREGKKTNITDLYKRRYKITEAHFDNTPLIELYYKAVGEYLVKQLEEIKYQRTTSDVSPERRRQKVLEEAKALNFFSFKSLHSQRAGIRDFTNAFANTFGVEDSLEKKFGQELMQYDIKRLGYQTLDSARTAVLQYIDQRKARAYAKMYLVAERIGEMSLEVATPSYKDYLKEYSDFPKYTSFLKTFYQQIKRVSPGQPAVPFTLPNENEQMVSMKDYKGQYVLLDFWASWCIPCLDEFPHMKELYNKYSRDQFEILAISIEEDSLRWRQAIQRFDNPWPQLYGGKGFQQETFRSYRGGGIPFYILVGPDGNILRYNDARPSFNLPTLLDSLITDQK</sequence>
<keyword evidence="2" id="KW-0201">Cytochrome c-type biogenesis</keyword>